<dbReference type="InterPro" id="IPR039331">
    <property type="entry name" value="PAPs-like"/>
</dbReference>
<dbReference type="Gene3D" id="3.60.21.10">
    <property type="match status" value="1"/>
</dbReference>
<reference evidence="4 5" key="1">
    <citation type="submission" date="2021-03" db="EMBL/GenBank/DDBJ databases">
        <title>Antimicrobial resistance genes in bacteria isolated from Japanese honey, and their potential for conferring macrolide and lincosamide resistance in the American foulbrood pathogen Paenibacillus larvae.</title>
        <authorList>
            <person name="Okamoto M."/>
            <person name="Kumagai M."/>
            <person name="Kanamori H."/>
            <person name="Takamatsu D."/>
        </authorList>
    </citation>
    <scope>NUCLEOTIDE SEQUENCE [LARGE SCALE GENOMIC DNA]</scope>
    <source>
        <strain evidence="4 5">J8TS2</strain>
    </source>
</reference>
<dbReference type="Pfam" id="PF16656">
    <property type="entry name" value="Pur_ac_phosph_N"/>
    <property type="match status" value="1"/>
</dbReference>
<comment type="caution">
    <text evidence="4">The sequence shown here is derived from an EMBL/GenBank/DDBJ whole genome shotgun (WGS) entry which is preliminary data.</text>
</comment>
<dbReference type="InterPro" id="IPR029052">
    <property type="entry name" value="Metallo-depent_PP-like"/>
</dbReference>
<dbReference type="RefSeq" id="WP_246516659.1">
    <property type="nucleotide sequence ID" value="NZ_BORB01000001.1"/>
</dbReference>
<evidence type="ECO:0000256" key="1">
    <source>
        <dbReference type="ARBA" id="ARBA00022729"/>
    </source>
</evidence>
<feature type="domain" description="Purple acid phosphatase N-terminal" evidence="3">
    <location>
        <begin position="538"/>
        <end position="641"/>
    </location>
</feature>
<dbReference type="InterPro" id="IPR013783">
    <property type="entry name" value="Ig-like_fold"/>
</dbReference>
<name>A0ABQ4KDC5_9BACI</name>
<dbReference type="Pfam" id="PF07581">
    <property type="entry name" value="Glug"/>
    <property type="match status" value="1"/>
</dbReference>
<dbReference type="Gene3D" id="2.160.20.110">
    <property type="match status" value="2"/>
</dbReference>
<dbReference type="EMBL" id="BORB01000001">
    <property type="protein sequence ID" value="GIN55975.1"/>
    <property type="molecule type" value="Genomic_DNA"/>
</dbReference>
<evidence type="ECO:0000259" key="3">
    <source>
        <dbReference type="Pfam" id="PF16656"/>
    </source>
</evidence>
<dbReference type="SUPFAM" id="SSF56300">
    <property type="entry name" value="Metallo-dependent phosphatases"/>
    <property type="match status" value="1"/>
</dbReference>
<protein>
    <submittedName>
        <fullName evidence="4">Uncharacterized protein</fullName>
    </submittedName>
</protein>
<proteinExistence type="predicted"/>
<accession>A0ABQ4KDC5</accession>
<dbReference type="Gene3D" id="3.20.20.140">
    <property type="entry name" value="Metal-dependent hydrolases"/>
    <property type="match status" value="1"/>
</dbReference>
<keyword evidence="1" id="KW-0732">Signal</keyword>
<dbReference type="NCBIfam" id="NF038032">
    <property type="entry name" value="CehA_McbA_metalo"/>
    <property type="match status" value="1"/>
</dbReference>
<dbReference type="InterPro" id="IPR015914">
    <property type="entry name" value="PAPs_N"/>
</dbReference>
<evidence type="ECO:0000259" key="2">
    <source>
        <dbReference type="Pfam" id="PF07581"/>
    </source>
</evidence>
<organism evidence="4 5">
    <name type="scientific">Lederbergia ruris</name>
    <dbReference type="NCBI Taxonomy" id="217495"/>
    <lineage>
        <taxon>Bacteria</taxon>
        <taxon>Bacillati</taxon>
        <taxon>Bacillota</taxon>
        <taxon>Bacilli</taxon>
        <taxon>Bacillales</taxon>
        <taxon>Bacillaceae</taxon>
        <taxon>Lederbergia</taxon>
    </lineage>
</organism>
<dbReference type="SUPFAM" id="SSF89550">
    <property type="entry name" value="PHP domain-like"/>
    <property type="match status" value="1"/>
</dbReference>
<dbReference type="Proteomes" id="UP000679950">
    <property type="component" value="Unassembled WGS sequence"/>
</dbReference>
<sequence>MIKFYFLNILTQIIKQEIVGAYLFKKMASVKTRGVKIMVNHVRKCLCILIVICFVFQATPTFASDESEFQSVNKHTLAHKKKDRAEYLGMNLYKGHLHTHTSLSDGIKLPNDAYDYVKKNTDMDFYAVTEHDVTYDISTGSDYIDDYKQSYSDEYKILHQQSDEHNQNNQFITLPGTEVTWYDDAGHINLFNAEWFPRTYGKGADGTWGWGNQKYDLPTFYARLAQDPDAIAQFNHPSASGKGNFFDFKHYNSDVDKNMNLFEYKYSSHFDTFIMALDKGWHIAPTFGGDEHKGNWGTVQPNVTGLWTKQFSRKGIYEAMKNRRTFSSFDRNFELAFSANNQIMGSILPAETSEVNIHIEMRDPDPKDEIDKVVVYKNKGEVVKEYKNINATEFSRKDTFSSEKGDYFLVRAFQKDGDEAITAPIWIGDQTRGTDSSPEIKITGNIPNKVKLGDTVSVPRASAMDDSGETPNVEVDVFDAKGIVDVQDQRFKIKEYGEYFIRYSATDSKGNTRVELKRIVVDNHKLDAEKLLNEFQPTVHVGENQDKIRLNLVTDNVLEKSYVQFQPKTDHTSKKWNKAKKIKTDVSHFQVAYGDTFEESNYRVLAAHEATLSGLQKGTVYKYRYGFGPNGPWSKEYEFKTADSKEAVMYIMGDLGIQNQGSKDYQIFNQMFEVLKGKNSEGQLLIQTGNFVENGGNISAWNDLFKYVYKDINIPIANVVGEQERFSDRKLGAFTGFLNFPKNGEGSYKETNYSFDNGEAHIAVLHSLLHLDEQLEWLEKDMRATDKKWKIVIGHYPYFGGHFSDEPGMDINRIKVSKKFQQLGISLYLGGQDRIYKRTTIRDGVKDTSEQAMNLGTTFVTVGSAGSSFYDNKEFDWDHIVYDDNLQTGIVLEADQDSLHLKAYNVKGEEIDQFTIKQPQDYIDLTSFEVEDEKFKGIGLLNYPGTSEMVVVEGEKYDYSGQELLETQVKEIKLEHLGREQLILFDKPILFEDQHTLKVTVYDKEGNPLIPTKIVKEGMMGDGSKENPYKIQSVTGLNKLHEFPDKHFILEKDIKGDQDLFPAIGVDGPPFTGSFDGNGHTISGVIVSTGGAGLFAVNEGLIKNVGLINTDVDVKRSNVGMLVDQNDGTVENSYSTGSIIGNSTVGGLVGYSNGTVKNSYSTARVKARGKQAGGVIGITNRGSITENIYATGSISAGESNAGGLSGYAYNATTIQNSIALNPSVVTISSANRIVGRVLAGETATLKNNYADENMIVSKEGVTKEDPQNEKGLGKTQEEISSQILFEEELGWDFDQIWIWSEKAGRPLLAMNQEEIDSGAGKQPPLEKNEQGFYWIQSPKDLEVINQFPAENYILQKDLDLAGKTTQPIATDIPFMGIFDGNGKKIYHFKSISGGLFHMNRGTIKNIGLLEADVTGDNSSPQTGILVDLNNGTIEQSFSTGKVSGENTVGGLVGYSNKIVRNSYSKADVTANVSQAGGLIGITNTGSTTENVYATGAVQALKSNAGGISGYGYNGTVLRNSIALNPSVTTPTSANRVMGRVLAGHTATLENNYAFEEMVVDREGVTTESPTTIKGQGLPLAEIETKRTYEEHLRWNFETIWQWNQSEKRPLLKSAIEE</sequence>
<dbReference type="InterPro" id="IPR016195">
    <property type="entry name" value="Pol/histidinol_Pase-like"/>
</dbReference>
<dbReference type="InterPro" id="IPR011493">
    <property type="entry name" value="GLUG"/>
</dbReference>
<dbReference type="Gene3D" id="2.60.40.380">
    <property type="entry name" value="Purple acid phosphatase-like, N-terminal"/>
    <property type="match status" value="1"/>
</dbReference>
<dbReference type="Gene3D" id="2.60.40.10">
    <property type="entry name" value="Immunoglobulins"/>
    <property type="match status" value="1"/>
</dbReference>
<feature type="domain" description="GLUG" evidence="2">
    <location>
        <begin position="1141"/>
        <end position="1165"/>
    </location>
</feature>
<dbReference type="SUPFAM" id="SSF49363">
    <property type="entry name" value="Purple acid phosphatase, N-terminal domain"/>
    <property type="match status" value="1"/>
</dbReference>
<evidence type="ECO:0000313" key="5">
    <source>
        <dbReference type="Proteomes" id="UP000679950"/>
    </source>
</evidence>
<dbReference type="PANTHER" id="PTHR22953:SF153">
    <property type="entry name" value="PURPLE ACID PHOSPHATASE"/>
    <property type="match status" value="1"/>
</dbReference>
<dbReference type="PANTHER" id="PTHR22953">
    <property type="entry name" value="ACID PHOSPHATASE RELATED"/>
    <property type="match status" value="1"/>
</dbReference>
<gene>
    <name evidence="4" type="ORF">J8TS2_02940</name>
</gene>
<evidence type="ECO:0000313" key="4">
    <source>
        <dbReference type="EMBL" id="GIN55975.1"/>
    </source>
</evidence>
<dbReference type="InterPro" id="IPR008963">
    <property type="entry name" value="Purple_acid_Pase-like_N"/>
</dbReference>
<keyword evidence="5" id="KW-1185">Reference proteome</keyword>